<dbReference type="InterPro" id="IPR012893">
    <property type="entry name" value="HipA-like_C"/>
</dbReference>
<dbReference type="InterPro" id="IPR017508">
    <property type="entry name" value="HipA_N1"/>
</dbReference>
<evidence type="ECO:0000256" key="1">
    <source>
        <dbReference type="ARBA" id="ARBA00010164"/>
    </source>
</evidence>
<accession>A0ABS8XVT0</accession>
<name>A0ABS8XVT0_9BURK</name>
<proteinExistence type="inferred from homology"/>
<reference evidence="6 7" key="1">
    <citation type="submission" date="2021-12" db="EMBL/GenBank/DDBJ databases">
        <title>Genome seq of P8.</title>
        <authorList>
            <person name="Seo T."/>
        </authorList>
    </citation>
    <scope>NUCLEOTIDE SEQUENCE [LARGE SCALE GENOMIC DNA]</scope>
    <source>
        <strain evidence="6 7">P8</strain>
    </source>
</reference>
<dbReference type="InterPro" id="IPR052028">
    <property type="entry name" value="HipA_Ser/Thr_kinase"/>
</dbReference>
<protein>
    <submittedName>
        <fullName evidence="6">Type II toxin-antitoxin system HipA family toxin</fullName>
    </submittedName>
</protein>
<comment type="similarity">
    <text evidence="1">Belongs to the HipA Ser/Thr kinase family.</text>
</comment>
<dbReference type="EMBL" id="JAJTWU010000003">
    <property type="protein sequence ID" value="MCE4554834.1"/>
    <property type="molecule type" value="Genomic_DNA"/>
</dbReference>
<comment type="caution">
    <text evidence="6">The sequence shown here is derived from an EMBL/GenBank/DDBJ whole genome shotgun (WGS) entry which is preliminary data.</text>
</comment>
<evidence type="ECO:0000313" key="6">
    <source>
        <dbReference type="EMBL" id="MCE4554834.1"/>
    </source>
</evidence>
<dbReference type="Pfam" id="PF13657">
    <property type="entry name" value="Couple_hipA"/>
    <property type="match status" value="1"/>
</dbReference>
<sequence>MALPDKIPALDVSINGQPGGQLLRTSNYEFRYPTPDPEQPSVGILMPAHARPTWQDGDLFPVMDQNLPEGDLLLRLSLMFPKQQLRPMHLLAMMGQNGIGRLGYSLPGDTTARAQVRIDREALLATPFSQAFFDELVSAYLSSGAGIAGVQPKLMLADRATLPIPSVIVKVASAAYAGLAANEFLCLSAARRAGILTPEFDLSHDGQMLVIDRFDLEPAANDQVTRLGFEDIASLMGLRVRDALSERKYVGSYERIAELLKFLQLPAENLHRFFEQVALSVMVRNGDAHLKNFGVLVPEVGYPRLSPLFDVVTTAVYTYTRYVGDDEHTDRTMALKMFAGRHQTKAYPITEELIRFGTDVCGVVRPRPVLERIAQAMRETLRDARADERIPRTLLDLMASVWEAGMEYARA</sequence>
<dbReference type="Proteomes" id="UP001200741">
    <property type="component" value="Unassembled WGS sequence"/>
</dbReference>
<keyword evidence="7" id="KW-1185">Reference proteome</keyword>
<dbReference type="Pfam" id="PF07804">
    <property type="entry name" value="HipA_C"/>
    <property type="match status" value="1"/>
</dbReference>
<dbReference type="RefSeq" id="WP_233371842.1">
    <property type="nucleotide sequence ID" value="NZ_JAJTWU010000003.1"/>
</dbReference>
<dbReference type="PANTHER" id="PTHR37419">
    <property type="entry name" value="SERINE/THREONINE-PROTEIN KINASE TOXIN HIPA"/>
    <property type="match status" value="1"/>
</dbReference>
<organism evidence="6 7">
    <name type="scientific">Pelomonas cellulosilytica</name>
    <dbReference type="NCBI Taxonomy" id="2906762"/>
    <lineage>
        <taxon>Bacteria</taxon>
        <taxon>Pseudomonadati</taxon>
        <taxon>Pseudomonadota</taxon>
        <taxon>Betaproteobacteria</taxon>
        <taxon>Burkholderiales</taxon>
        <taxon>Sphaerotilaceae</taxon>
        <taxon>Roseateles</taxon>
    </lineage>
</organism>
<feature type="domain" description="HipA N-terminal subdomain 1" evidence="5">
    <location>
        <begin position="10"/>
        <end position="104"/>
    </location>
</feature>
<evidence type="ECO:0000256" key="3">
    <source>
        <dbReference type="ARBA" id="ARBA00022777"/>
    </source>
</evidence>
<keyword evidence="2" id="KW-0808">Transferase</keyword>
<evidence type="ECO:0000259" key="5">
    <source>
        <dbReference type="Pfam" id="PF13657"/>
    </source>
</evidence>
<dbReference type="Gene3D" id="1.10.1070.20">
    <property type="match status" value="1"/>
</dbReference>
<evidence type="ECO:0000256" key="2">
    <source>
        <dbReference type="ARBA" id="ARBA00022679"/>
    </source>
</evidence>
<evidence type="ECO:0000313" key="7">
    <source>
        <dbReference type="Proteomes" id="UP001200741"/>
    </source>
</evidence>
<keyword evidence="3" id="KW-0418">Kinase</keyword>
<evidence type="ECO:0000259" key="4">
    <source>
        <dbReference type="Pfam" id="PF07804"/>
    </source>
</evidence>
<gene>
    <name evidence="6" type="ORF">LXT13_10385</name>
</gene>
<dbReference type="PANTHER" id="PTHR37419:SF1">
    <property type="entry name" value="SERINE_THREONINE-PROTEIN KINASE TOXIN HIPA"/>
    <property type="match status" value="1"/>
</dbReference>
<feature type="domain" description="HipA-like C-terminal" evidence="4">
    <location>
        <begin position="147"/>
        <end position="380"/>
    </location>
</feature>